<sequence length="133" mass="14601">MALKRKLSQDFDDEAYVAVRPTAKKVQVVFYTELFPTSDSDMDVDMSEASAPTLTPLNIPDHPFHTRLTSTSSTGSDSDSPNTSPSYPTFDLYPHDPHSMSIDTADYYDHAAGSSPRMVGLMQPKGSSFTHHG</sequence>
<organism evidence="2 3">
    <name type="scientific">Antrodiella citrinella</name>
    <dbReference type="NCBI Taxonomy" id="2447956"/>
    <lineage>
        <taxon>Eukaryota</taxon>
        <taxon>Fungi</taxon>
        <taxon>Dikarya</taxon>
        <taxon>Basidiomycota</taxon>
        <taxon>Agaricomycotina</taxon>
        <taxon>Agaricomycetes</taxon>
        <taxon>Polyporales</taxon>
        <taxon>Steccherinaceae</taxon>
        <taxon>Antrodiella</taxon>
    </lineage>
</organism>
<dbReference type="AlphaFoldDB" id="A0A4S4MYG0"/>
<dbReference type="OrthoDB" id="2574468at2759"/>
<evidence type="ECO:0000313" key="3">
    <source>
        <dbReference type="Proteomes" id="UP000308730"/>
    </source>
</evidence>
<name>A0A4S4MYG0_9APHY</name>
<evidence type="ECO:0000313" key="2">
    <source>
        <dbReference type="EMBL" id="THH31522.1"/>
    </source>
</evidence>
<reference evidence="2 3" key="1">
    <citation type="submission" date="2019-02" db="EMBL/GenBank/DDBJ databases">
        <title>Genome sequencing of the rare red list fungi Antrodiella citrinella (Flaviporus citrinellus).</title>
        <authorList>
            <person name="Buettner E."/>
            <person name="Kellner H."/>
        </authorList>
    </citation>
    <scope>NUCLEOTIDE SEQUENCE [LARGE SCALE GENOMIC DNA]</scope>
    <source>
        <strain evidence="2 3">DSM 108506</strain>
    </source>
</reference>
<gene>
    <name evidence="2" type="ORF">EUX98_g2666</name>
</gene>
<accession>A0A4S4MYG0</accession>
<comment type="caution">
    <text evidence="2">The sequence shown here is derived from an EMBL/GenBank/DDBJ whole genome shotgun (WGS) entry which is preliminary data.</text>
</comment>
<keyword evidence="3" id="KW-1185">Reference proteome</keyword>
<dbReference type="Proteomes" id="UP000308730">
    <property type="component" value="Unassembled WGS sequence"/>
</dbReference>
<feature type="region of interest" description="Disordered" evidence="1">
    <location>
        <begin position="51"/>
        <end position="95"/>
    </location>
</feature>
<dbReference type="EMBL" id="SGPM01000045">
    <property type="protein sequence ID" value="THH31522.1"/>
    <property type="molecule type" value="Genomic_DNA"/>
</dbReference>
<protein>
    <submittedName>
        <fullName evidence="2">Uncharacterized protein</fullName>
    </submittedName>
</protein>
<feature type="compositionally biased region" description="Low complexity" evidence="1">
    <location>
        <begin position="69"/>
        <end position="89"/>
    </location>
</feature>
<proteinExistence type="predicted"/>
<evidence type="ECO:0000256" key="1">
    <source>
        <dbReference type="SAM" id="MobiDB-lite"/>
    </source>
</evidence>